<evidence type="ECO:0000313" key="2">
    <source>
        <dbReference type="Proteomes" id="UP001160148"/>
    </source>
</evidence>
<dbReference type="PANTHER" id="PTHR47501">
    <property type="entry name" value="TRANSPOSASE-RELATED"/>
    <property type="match status" value="1"/>
</dbReference>
<sequence>MRPLVTCEKPAFHRLIKGLTGITDTALLPNRRSLSKELKLKYNNYVSMLTSLIDKQNYICNTADIWSANNKSFMGMTCHFIDNKTYKRYSYVLGCRRIKGGHNFLNIADVINEICETYQINNSKISHLGDFNSDTETQFDSDHSNSDTENNNNSDSVEYINVGDLLSESNNLSNPEYNNICLPNHLTCCAHTLNLIATTDIGKIKDTNYLKMSKITFNKLNSFWNLLSRSTVASDKVFDHCKVKFPVPIITRWNSMFIAVKKILAFKEKLIIVFEELNLVKLKMAEWIFLEEYSKIMEPLAVALDKLQGEKRSFLGYVAPTIIVLRRLLIQSTHLQYCKPLSLCLISSLEKKV</sequence>
<dbReference type="Proteomes" id="UP001160148">
    <property type="component" value="Unassembled WGS sequence"/>
</dbReference>
<dbReference type="EMBL" id="CARXXK010000001">
    <property type="protein sequence ID" value="CAI6351266.1"/>
    <property type="molecule type" value="Genomic_DNA"/>
</dbReference>
<accession>A0AAV0W6A6</accession>
<organism evidence="1 2">
    <name type="scientific">Macrosiphum euphorbiae</name>
    <name type="common">potato aphid</name>
    <dbReference type="NCBI Taxonomy" id="13131"/>
    <lineage>
        <taxon>Eukaryota</taxon>
        <taxon>Metazoa</taxon>
        <taxon>Ecdysozoa</taxon>
        <taxon>Arthropoda</taxon>
        <taxon>Hexapoda</taxon>
        <taxon>Insecta</taxon>
        <taxon>Pterygota</taxon>
        <taxon>Neoptera</taxon>
        <taxon>Paraneoptera</taxon>
        <taxon>Hemiptera</taxon>
        <taxon>Sternorrhyncha</taxon>
        <taxon>Aphidomorpha</taxon>
        <taxon>Aphidoidea</taxon>
        <taxon>Aphididae</taxon>
        <taxon>Macrosiphini</taxon>
        <taxon>Macrosiphum</taxon>
    </lineage>
</organism>
<evidence type="ECO:0008006" key="3">
    <source>
        <dbReference type="Google" id="ProtNLM"/>
    </source>
</evidence>
<dbReference type="AlphaFoldDB" id="A0AAV0W6A6"/>
<dbReference type="SUPFAM" id="SSF53098">
    <property type="entry name" value="Ribonuclease H-like"/>
    <property type="match status" value="1"/>
</dbReference>
<evidence type="ECO:0000313" key="1">
    <source>
        <dbReference type="EMBL" id="CAI6351266.1"/>
    </source>
</evidence>
<protein>
    <recommendedName>
        <fullName evidence="3">Transposase</fullName>
    </recommendedName>
</protein>
<dbReference type="PANTHER" id="PTHR47501:SF5">
    <property type="entry name" value="HAT C-TERMINAL DIMERISATION DOMAIN-CONTAINING PROTEIN"/>
    <property type="match status" value="1"/>
</dbReference>
<comment type="caution">
    <text evidence="1">The sequence shown here is derived from an EMBL/GenBank/DDBJ whole genome shotgun (WGS) entry which is preliminary data.</text>
</comment>
<dbReference type="InterPro" id="IPR012337">
    <property type="entry name" value="RNaseH-like_sf"/>
</dbReference>
<gene>
    <name evidence="1" type="ORF">MEUPH1_LOCUS7630</name>
</gene>
<proteinExistence type="predicted"/>
<name>A0AAV0W6A6_9HEMI</name>
<reference evidence="1 2" key="1">
    <citation type="submission" date="2023-01" db="EMBL/GenBank/DDBJ databases">
        <authorList>
            <person name="Whitehead M."/>
        </authorList>
    </citation>
    <scope>NUCLEOTIDE SEQUENCE [LARGE SCALE GENOMIC DNA]</scope>
</reference>
<keyword evidence="2" id="KW-1185">Reference proteome</keyword>